<reference evidence="2" key="1">
    <citation type="submission" date="2022-11" db="UniProtKB">
        <authorList>
            <consortium name="WormBaseParasite"/>
        </authorList>
    </citation>
    <scope>IDENTIFICATION</scope>
</reference>
<evidence type="ECO:0000313" key="2">
    <source>
        <dbReference type="WBParaSite" id="PSU_v2.g6408.t1"/>
    </source>
</evidence>
<evidence type="ECO:0000313" key="1">
    <source>
        <dbReference type="Proteomes" id="UP000887577"/>
    </source>
</evidence>
<dbReference type="PANTHER" id="PTHR47326:SF1">
    <property type="entry name" value="HTH PSQ-TYPE DOMAIN-CONTAINING PROTEIN"/>
    <property type="match status" value="1"/>
</dbReference>
<dbReference type="GO" id="GO:0003676">
    <property type="term" value="F:nucleic acid binding"/>
    <property type="evidence" value="ECO:0007669"/>
    <property type="project" value="InterPro"/>
</dbReference>
<dbReference type="InterPro" id="IPR036397">
    <property type="entry name" value="RNaseH_sf"/>
</dbReference>
<sequence length="214" mass="25038">MSQRRARNELEISQPSIHRILKDHQWHPYKLQMVQQLLPHDPQSRVNFARNQLNLLAAEPEFFHRIDWSDEAHFHLDGGVNRQDFRYWSAENPHFHTSKALNPPRLTVWAALGSSGVIGPFFFRGINGQTVNVNGQNYLAMLQQFYWPAIQNRPNIGVQIFQQDGAPPHWTLAVRAWLDATFPNRWIGRDSPIMAWPPRSPDLTPMDYFFWGVY</sequence>
<name>A0A914Z2X2_9BILA</name>
<proteinExistence type="predicted"/>
<dbReference type="WBParaSite" id="PSU_v2.g6408.t1">
    <property type="protein sequence ID" value="PSU_v2.g6408.t1"/>
    <property type="gene ID" value="PSU_v2.g6408"/>
</dbReference>
<organism evidence="1 2">
    <name type="scientific">Panagrolaimus superbus</name>
    <dbReference type="NCBI Taxonomy" id="310955"/>
    <lineage>
        <taxon>Eukaryota</taxon>
        <taxon>Metazoa</taxon>
        <taxon>Ecdysozoa</taxon>
        <taxon>Nematoda</taxon>
        <taxon>Chromadorea</taxon>
        <taxon>Rhabditida</taxon>
        <taxon>Tylenchina</taxon>
        <taxon>Panagrolaimomorpha</taxon>
        <taxon>Panagrolaimoidea</taxon>
        <taxon>Panagrolaimidae</taxon>
        <taxon>Panagrolaimus</taxon>
    </lineage>
</organism>
<dbReference type="Gene3D" id="3.30.420.10">
    <property type="entry name" value="Ribonuclease H-like superfamily/Ribonuclease H"/>
    <property type="match status" value="1"/>
</dbReference>
<keyword evidence="1" id="KW-1185">Reference proteome</keyword>
<protein>
    <submittedName>
        <fullName evidence="2">Transposase</fullName>
    </submittedName>
</protein>
<dbReference type="PANTHER" id="PTHR47326">
    <property type="entry name" value="TRANSPOSABLE ELEMENT TC3 TRANSPOSASE-LIKE PROTEIN"/>
    <property type="match status" value="1"/>
</dbReference>
<dbReference type="AlphaFoldDB" id="A0A914Z2X2"/>
<dbReference type="Proteomes" id="UP000887577">
    <property type="component" value="Unplaced"/>
</dbReference>
<accession>A0A914Z2X2</accession>